<dbReference type="Proteomes" id="UP000019024">
    <property type="component" value="Chromosome"/>
</dbReference>
<gene>
    <name evidence="1" type="ORF">HALLA_16405</name>
</gene>
<reference evidence="1 2" key="1">
    <citation type="submission" date="2014-01" db="EMBL/GenBank/DDBJ databases">
        <authorList>
            <consortium name="DOE Joint Genome Institute"/>
            <person name="Anderson I."/>
            <person name="Huntemann M."/>
            <person name="Han J."/>
            <person name="Chen A."/>
            <person name="Kyrpides N."/>
            <person name="Mavromatis K."/>
            <person name="Markowitz V."/>
            <person name="Palaniappan K."/>
            <person name="Ivanova N."/>
            <person name="Schaumberg A."/>
            <person name="Pati A."/>
            <person name="Liolios K."/>
            <person name="Nordberg H.P."/>
            <person name="Cantor M.N."/>
            <person name="Hua S.X."/>
            <person name="Woyke T."/>
        </authorList>
    </citation>
    <scope>NUCLEOTIDE SEQUENCE [LARGE SCALE GENOMIC DNA]</scope>
    <source>
        <strain evidence="1 2">XH-48</strain>
    </source>
</reference>
<dbReference type="eggNOG" id="arCOG14152">
    <property type="taxonomic scope" value="Archaea"/>
</dbReference>
<dbReference type="AlphaFoldDB" id="W0JUR6"/>
<evidence type="ECO:0000313" key="1">
    <source>
        <dbReference type="EMBL" id="AHG01097.1"/>
    </source>
</evidence>
<protein>
    <submittedName>
        <fullName evidence="1">Uncharacterized protein</fullName>
    </submittedName>
</protein>
<dbReference type="RefSeq" id="WP_049953380.1">
    <property type="nucleotide sequence ID" value="NZ_CP007055.1"/>
</dbReference>
<dbReference type="EMBL" id="CP007055">
    <property type="protein sequence ID" value="AHG01097.1"/>
    <property type="molecule type" value="Genomic_DNA"/>
</dbReference>
<name>W0JUR6_9EURY</name>
<accession>W0JUR6</accession>
<keyword evidence="2" id="KW-1185">Reference proteome</keyword>
<dbReference type="OrthoDB" id="322138at2157"/>
<sequence length="287" mass="31830">MTFAARDVAAEPTHKLVTRDLPGVKDGDPAGGVTAENRAVGVLLEYGDAVHLRVDSKHGQFETIRSEFARVPESEQVFVGSERVYRASLPGDRPLVESVLEISAGDTAEWVDRTFYLDAFAILTDESWLYHSIPHETHIRECNASEHDELVAALNETLESVPGSAVVPADGFVSWTIGGVTYELDWDSLHRYAGADSHAMYDLERLQRVCVQTPEAVLRLDWSPASAESLLQRAWWWVVNSESATPPTRVRVPDGERANAVLDAFDRLRSALDYSYEVGNSDRSSDE</sequence>
<dbReference type="KEGG" id="hlr:HALLA_16405"/>
<organism evidence="1 2">
    <name type="scientific">Halostagnicola larsenii XH-48</name>
    <dbReference type="NCBI Taxonomy" id="797299"/>
    <lineage>
        <taxon>Archaea</taxon>
        <taxon>Methanobacteriati</taxon>
        <taxon>Methanobacteriota</taxon>
        <taxon>Stenosarchaea group</taxon>
        <taxon>Halobacteria</taxon>
        <taxon>Halobacteriales</taxon>
        <taxon>Natrialbaceae</taxon>
        <taxon>Halostagnicola</taxon>
    </lineage>
</organism>
<evidence type="ECO:0000313" key="2">
    <source>
        <dbReference type="Proteomes" id="UP000019024"/>
    </source>
</evidence>
<dbReference type="HOGENOM" id="CLU_992489_0_0_2"/>
<dbReference type="GeneID" id="25145994"/>
<proteinExistence type="predicted"/>